<evidence type="ECO:0000313" key="2">
    <source>
        <dbReference type="EMBL" id="KAK1445093.1"/>
    </source>
</evidence>
<feature type="region of interest" description="Disordered" evidence="1">
    <location>
        <begin position="44"/>
        <end position="131"/>
    </location>
</feature>
<protein>
    <submittedName>
        <fullName evidence="2">Uncharacterized protein</fullName>
    </submittedName>
</protein>
<feature type="compositionally biased region" description="Basic and acidic residues" evidence="1">
    <location>
        <begin position="53"/>
        <end position="65"/>
    </location>
</feature>
<sequence length="131" mass="14815">MYHICRGDWVEAEIESVGHDYPVVNLVLTNGDKESVDIAYVSLKKPSSGKSKRSSEWERTRDRSRSGSPSGSRKHRLDTSTDHSGHSKDDLLREFKRRQSEKAVAVGKDYGKRPSSFKSSLSSKMGHKYSR</sequence>
<feature type="compositionally biased region" description="Basic and acidic residues" evidence="1">
    <location>
        <begin position="77"/>
        <end position="101"/>
    </location>
</feature>
<reference evidence="2" key="1">
    <citation type="submission" date="2023-08" db="EMBL/GenBank/DDBJ databases">
        <title>Draft sequence of the Babesia gibsoni genome.</title>
        <authorList>
            <person name="Yamagishi J.Y."/>
            <person name="Xuan X.X."/>
        </authorList>
    </citation>
    <scope>NUCLEOTIDE SEQUENCE</scope>
    <source>
        <strain evidence="2">Azabu</strain>
    </source>
</reference>
<name>A0AAD8UWG0_BABGI</name>
<proteinExistence type="predicted"/>
<organism evidence="2 3">
    <name type="scientific">Babesia gibsoni</name>
    <dbReference type="NCBI Taxonomy" id="33632"/>
    <lineage>
        <taxon>Eukaryota</taxon>
        <taxon>Sar</taxon>
        <taxon>Alveolata</taxon>
        <taxon>Apicomplexa</taxon>
        <taxon>Aconoidasida</taxon>
        <taxon>Piroplasmida</taxon>
        <taxon>Babesiidae</taxon>
        <taxon>Babesia</taxon>
    </lineage>
</organism>
<comment type="caution">
    <text evidence="2">The sequence shown here is derived from an EMBL/GenBank/DDBJ whole genome shotgun (WGS) entry which is preliminary data.</text>
</comment>
<gene>
    <name evidence="2" type="ORF">BgAZ_109990</name>
</gene>
<keyword evidence="3" id="KW-1185">Reference proteome</keyword>
<evidence type="ECO:0000256" key="1">
    <source>
        <dbReference type="SAM" id="MobiDB-lite"/>
    </source>
</evidence>
<dbReference type="Proteomes" id="UP001230268">
    <property type="component" value="Unassembled WGS sequence"/>
</dbReference>
<dbReference type="EMBL" id="JAVEPI010000001">
    <property type="protein sequence ID" value="KAK1445093.1"/>
    <property type="molecule type" value="Genomic_DNA"/>
</dbReference>
<dbReference type="AlphaFoldDB" id="A0AAD8UWG0"/>
<accession>A0AAD8UWG0</accession>
<evidence type="ECO:0000313" key="3">
    <source>
        <dbReference type="Proteomes" id="UP001230268"/>
    </source>
</evidence>